<dbReference type="InterPro" id="IPR016166">
    <property type="entry name" value="FAD-bd_PCMH"/>
</dbReference>
<dbReference type="GO" id="GO:0008762">
    <property type="term" value="F:UDP-N-acetylmuramate dehydrogenase activity"/>
    <property type="evidence" value="ECO:0007669"/>
    <property type="project" value="UniProtKB-UniRule"/>
</dbReference>
<comment type="similarity">
    <text evidence="16">Belongs to the MurB family.</text>
</comment>
<dbReference type="UniPathway" id="UPA00219"/>
<keyword evidence="5 16" id="KW-0963">Cytoplasm</keyword>
<evidence type="ECO:0000256" key="16">
    <source>
        <dbReference type="HAMAP-Rule" id="MF_00037"/>
    </source>
</evidence>
<evidence type="ECO:0000256" key="11">
    <source>
        <dbReference type="ARBA" id="ARBA00022984"/>
    </source>
</evidence>
<evidence type="ECO:0000259" key="17">
    <source>
        <dbReference type="PROSITE" id="PS51387"/>
    </source>
</evidence>
<evidence type="ECO:0000256" key="15">
    <source>
        <dbReference type="ARBA" id="ARBA00048914"/>
    </source>
</evidence>
<dbReference type="InterPro" id="IPR006094">
    <property type="entry name" value="Oxid_FAD_bind_N"/>
</dbReference>
<dbReference type="InterPro" id="IPR016169">
    <property type="entry name" value="FAD-bd_PCMH_sub2"/>
</dbReference>
<evidence type="ECO:0000256" key="4">
    <source>
        <dbReference type="ARBA" id="ARBA00004752"/>
    </source>
</evidence>
<dbReference type="GO" id="GO:0051301">
    <property type="term" value="P:cell division"/>
    <property type="evidence" value="ECO:0007669"/>
    <property type="project" value="UniProtKB-KW"/>
</dbReference>
<name>A0A0R2BEX7_9LACO</name>
<evidence type="ECO:0000256" key="10">
    <source>
        <dbReference type="ARBA" id="ARBA00022960"/>
    </source>
</evidence>
<keyword evidence="6 16" id="KW-0132">Cell division</keyword>
<dbReference type="EMBL" id="AYYN01000106">
    <property type="protein sequence ID" value="KRM74227.1"/>
    <property type="molecule type" value="Genomic_DNA"/>
</dbReference>
<dbReference type="Gene3D" id="3.30.465.10">
    <property type="match status" value="1"/>
</dbReference>
<feature type="active site" evidence="16">
    <location>
        <position position="295"/>
    </location>
</feature>
<evidence type="ECO:0000256" key="1">
    <source>
        <dbReference type="ARBA" id="ARBA00001974"/>
    </source>
</evidence>
<dbReference type="PANTHER" id="PTHR21071:SF4">
    <property type="entry name" value="UDP-N-ACETYLENOLPYRUVOYLGLUCOSAMINE REDUCTASE"/>
    <property type="match status" value="1"/>
</dbReference>
<feature type="domain" description="FAD-binding PCMH-type" evidence="17">
    <location>
        <begin position="31"/>
        <end position="196"/>
    </location>
</feature>
<evidence type="ECO:0000256" key="13">
    <source>
        <dbReference type="ARBA" id="ARBA00023306"/>
    </source>
</evidence>
<evidence type="ECO:0000313" key="18">
    <source>
        <dbReference type="EMBL" id="KRM74227.1"/>
    </source>
</evidence>
<feature type="active site" evidence="16">
    <location>
        <position position="175"/>
    </location>
</feature>
<dbReference type="NCBIfam" id="NF010480">
    <property type="entry name" value="PRK13905.1"/>
    <property type="match status" value="1"/>
</dbReference>
<gene>
    <name evidence="16" type="primary">murB</name>
    <name evidence="18" type="ORF">FC48_GL000479</name>
</gene>
<keyword evidence="14 16" id="KW-0961">Cell wall biogenesis/degradation</keyword>
<dbReference type="GO" id="GO:0005829">
    <property type="term" value="C:cytosol"/>
    <property type="evidence" value="ECO:0007669"/>
    <property type="project" value="TreeGrafter"/>
</dbReference>
<keyword evidence="11 16" id="KW-0573">Peptidoglycan synthesis</keyword>
<keyword evidence="8 16" id="KW-0274">FAD</keyword>
<evidence type="ECO:0000256" key="2">
    <source>
        <dbReference type="ARBA" id="ARBA00003921"/>
    </source>
</evidence>
<dbReference type="GO" id="GO:0071555">
    <property type="term" value="P:cell wall organization"/>
    <property type="evidence" value="ECO:0007669"/>
    <property type="project" value="UniProtKB-KW"/>
</dbReference>
<comment type="cofactor">
    <cofactor evidence="1 16">
        <name>FAD</name>
        <dbReference type="ChEBI" id="CHEBI:57692"/>
    </cofactor>
</comment>
<evidence type="ECO:0000256" key="5">
    <source>
        <dbReference type="ARBA" id="ARBA00022490"/>
    </source>
</evidence>
<keyword evidence="9 16" id="KW-0521">NADP</keyword>
<comment type="catalytic activity">
    <reaction evidence="15 16">
        <text>UDP-N-acetyl-alpha-D-muramate + NADP(+) = UDP-N-acetyl-3-O-(1-carboxyvinyl)-alpha-D-glucosamine + NADPH + H(+)</text>
        <dbReference type="Rhea" id="RHEA:12248"/>
        <dbReference type="ChEBI" id="CHEBI:15378"/>
        <dbReference type="ChEBI" id="CHEBI:57783"/>
        <dbReference type="ChEBI" id="CHEBI:58349"/>
        <dbReference type="ChEBI" id="CHEBI:68483"/>
        <dbReference type="ChEBI" id="CHEBI:70757"/>
        <dbReference type="EC" id="1.3.1.98"/>
    </reaction>
</comment>
<dbReference type="SUPFAM" id="SSF56176">
    <property type="entry name" value="FAD-binding/transporter-associated domain-like"/>
    <property type="match status" value="1"/>
</dbReference>
<dbReference type="Proteomes" id="UP000051612">
    <property type="component" value="Unassembled WGS sequence"/>
</dbReference>
<dbReference type="GO" id="GO:0009252">
    <property type="term" value="P:peptidoglycan biosynthetic process"/>
    <property type="evidence" value="ECO:0007669"/>
    <property type="project" value="UniProtKB-UniRule"/>
</dbReference>
<dbReference type="GO" id="GO:0071949">
    <property type="term" value="F:FAD binding"/>
    <property type="evidence" value="ECO:0007669"/>
    <property type="project" value="InterPro"/>
</dbReference>
<evidence type="ECO:0000256" key="9">
    <source>
        <dbReference type="ARBA" id="ARBA00022857"/>
    </source>
</evidence>
<dbReference type="PANTHER" id="PTHR21071">
    <property type="entry name" value="UDP-N-ACETYLENOLPYRUVOYLGLUCOSAMINE REDUCTASE"/>
    <property type="match status" value="1"/>
</dbReference>
<sequence>MTMTINEKIINEFPEIKIRLAEPLSLYTNTKTGGPADIVAFPTTGKQAQALVLFAKENDLPLTVIGNASNLIVQDGGIRGLVMILTELNEIWCDGSKVHATAGASLIETTEVAYQHGLTGLEFAAGIPGSIGGAVFMNAGAYGGEIKDVLANVTVVTPRGELKTYTNEELNFGYRMSRLQAEDDIVLEAVFELATGDKQQIRQRMDELNFLRASKQPLEYPSCGSVFKRPVGHFTGKLIHDAGLQGFTIGGAQVSKKHAGFIVNIGGATATDYLAVIKHIQAVILKEFDVRLETEVRIIGEEK</sequence>
<dbReference type="InterPro" id="IPR036318">
    <property type="entry name" value="FAD-bd_PCMH-like_sf"/>
</dbReference>
<accession>A0A0R2BEX7</accession>
<evidence type="ECO:0000256" key="8">
    <source>
        <dbReference type="ARBA" id="ARBA00022827"/>
    </source>
</evidence>
<dbReference type="AlphaFoldDB" id="A0A0R2BEX7"/>
<evidence type="ECO:0000256" key="7">
    <source>
        <dbReference type="ARBA" id="ARBA00022630"/>
    </source>
</evidence>
<dbReference type="InterPro" id="IPR003170">
    <property type="entry name" value="MurB"/>
</dbReference>
<dbReference type="HAMAP" id="MF_00037">
    <property type="entry name" value="MurB"/>
    <property type="match status" value="1"/>
</dbReference>
<dbReference type="SUPFAM" id="SSF56194">
    <property type="entry name" value="Uridine diphospho-N-Acetylenolpyruvylglucosamine reductase, MurB, C-terminal domain"/>
    <property type="match status" value="1"/>
</dbReference>
<comment type="pathway">
    <text evidence="4 16">Cell wall biogenesis; peptidoglycan biosynthesis.</text>
</comment>
<evidence type="ECO:0000256" key="14">
    <source>
        <dbReference type="ARBA" id="ARBA00023316"/>
    </source>
</evidence>
<dbReference type="PATRIC" id="fig|1423772.3.peg.523"/>
<dbReference type="Pfam" id="PF01565">
    <property type="entry name" value="FAD_binding_4"/>
    <property type="match status" value="1"/>
</dbReference>
<proteinExistence type="inferred from homology"/>
<dbReference type="InterPro" id="IPR011601">
    <property type="entry name" value="MurB_C"/>
</dbReference>
<evidence type="ECO:0000256" key="3">
    <source>
        <dbReference type="ARBA" id="ARBA00004496"/>
    </source>
</evidence>
<reference evidence="18 19" key="1">
    <citation type="journal article" date="2015" name="Genome Announc.">
        <title>Expanding the biotechnology potential of lactobacilli through comparative genomics of 213 strains and associated genera.</title>
        <authorList>
            <person name="Sun Z."/>
            <person name="Harris H.M."/>
            <person name="McCann A."/>
            <person name="Guo C."/>
            <person name="Argimon S."/>
            <person name="Zhang W."/>
            <person name="Yang X."/>
            <person name="Jeffery I.B."/>
            <person name="Cooney J.C."/>
            <person name="Kagawa T.F."/>
            <person name="Liu W."/>
            <person name="Song Y."/>
            <person name="Salvetti E."/>
            <person name="Wrobel A."/>
            <person name="Rasinkangas P."/>
            <person name="Parkhill J."/>
            <person name="Rea M.C."/>
            <person name="O'Sullivan O."/>
            <person name="Ritari J."/>
            <person name="Douillard F.P."/>
            <person name="Paul Ross R."/>
            <person name="Yang R."/>
            <person name="Briner A.E."/>
            <person name="Felis G.E."/>
            <person name="de Vos W.M."/>
            <person name="Barrangou R."/>
            <person name="Klaenhammer T.R."/>
            <person name="Caufield P.W."/>
            <person name="Cui Y."/>
            <person name="Zhang H."/>
            <person name="O'Toole P.W."/>
        </authorList>
    </citation>
    <scope>NUCLEOTIDE SEQUENCE [LARGE SCALE GENOMIC DNA]</scope>
    <source>
        <strain evidence="18 19">DSM 20452</strain>
    </source>
</reference>
<dbReference type="PROSITE" id="PS51387">
    <property type="entry name" value="FAD_PCMH"/>
    <property type="match status" value="1"/>
</dbReference>
<dbReference type="NCBIfam" id="TIGR00179">
    <property type="entry name" value="murB"/>
    <property type="match status" value="1"/>
</dbReference>
<dbReference type="Gene3D" id="3.30.43.10">
    <property type="entry name" value="Uridine Diphospho-n-acetylenolpyruvylglucosamine Reductase, domain 2"/>
    <property type="match status" value="1"/>
</dbReference>
<comment type="caution">
    <text evidence="18">The sequence shown here is derived from an EMBL/GenBank/DDBJ whole genome shotgun (WGS) entry which is preliminary data.</text>
</comment>
<evidence type="ECO:0000256" key="12">
    <source>
        <dbReference type="ARBA" id="ARBA00023002"/>
    </source>
</evidence>
<keyword evidence="10 16" id="KW-0133">Cell shape</keyword>
<dbReference type="EC" id="1.3.1.98" evidence="16"/>
<keyword evidence="7 16" id="KW-0285">Flavoprotein</keyword>
<organism evidence="18 19">
    <name type="scientific">Ligilactobacillus murinus DSM 20452 = NBRC 14221</name>
    <dbReference type="NCBI Taxonomy" id="1423772"/>
    <lineage>
        <taxon>Bacteria</taxon>
        <taxon>Bacillati</taxon>
        <taxon>Bacillota</taxon>
        <taxon>Bacilli</taxon>
        <taxon>Lactobacillales</taxon>
        <taxon>Lactobacillaceae</taxon>
        <taxon>Ligilactobacillus</taxon>
    </lineage>
</organism>
<evidence type="ECO:0000313" key="19">
    <source>
        <dbReference type="Proteomes" id="UP000051612"/>
    </source>
</evidence>
<dbReference type="Gene3D" id="3.90.78.10">
    <property type="entry name" value="UDP-N-acetylenolpyruvoylglucosamine reductase, C-terminal domain"/>
    <property type="match status" value="1"/>
</dbReference>
<comment type="subcellular location">
    <subcellularLocation>
        <location evidence="3 16">Cytoplasm</location>
    </subcellularLocation>
</comment>
<feature type="active site" description="Proton donor" evidence="16">
    <location>
        <position position="225"/>
    </location>
</feature>
<comment type="function">
    <text evidence="2 16">Cell wall formation.</text>
</comment>
<dbReference type="InterPro" id="IPR036635">
    <property type="entry name" value="MurB_C_sf"/>
</dbReference>
<dbReference type="Pfam" id="PF02873">
    <property type="entry name" value="MurB_C"/>
    <property type="match status" value="1"/>
</dbReference>
<evidence type="ECO:0000256" key="6">
    <source>
        <dbReference type="ARBA" id="ARBA00022618"/>
    </source>
</evidence>
<dbReference type="InterPro" id="IPR016167">
    <property type="entry name" value="FAD-bd_PCMH_sub1"/>
</dbReference>
<keyword evidence="12 16" id="KW-0560">Oxidoreductase</keyword>
<keyword evidence="13 16" id="KW-0131">Cell cycle</keyword>
<dbReference type="GO" id="GO:0008360">
    <property type="term" value="P:regulation of cell shape"/>
    <property type="evidence" value="ECO:0007669"/>
    <property type="project" value="UniProtKB-KW"/>
</dbReference>
<protein>
    <recommendedName>
        <fullName evidence="16">UDP-N-acetylenolpyruvoylglucosamine reductase</fullName>
        <ecNumber evidence="16">1.3.1.98</ecNumber>
    </recommendedName>
    <alternativeName>
        <fullName evidence="16">UDP-N-acetylmuramate dehydrogenase</fullName>
    </alternativeName>
</protein>